<dbReference type="SUPFAM" id="SSF55874">
    <property type="entry name" value="ATPase domain of HSP90 chaperone/DNA topoisomerase II/histidine kinase"/>
    <property type="match status" value="1"/>
</dbReference>
<accession>A0A1G7SJF3</accession>
<proteinExistence type="predicted"/>
<dbReference type="OrthoDB" id="799853at2"/>
<dbReference type="GO" id="GO:0005886">
    <property type="term" value="C:plasma membrane"/>
    <property type="evidence" value="ECO:0007669"/>
    <property type="project" value="TreeGrafter"/>
</dbReference>
<dbReference type="SMART" id="SM00387">
    <property type="entry name" value="HATPase_c"/>
    <property type="match status" value="1"/>
</dbReference>
<evidence type="ECO:0000256" key="6">
    <source>
        <dbReference type="ARBA" id="ARBA00023012"/>
    </source>
</evidence>
<dbReference type="GO" id="GO:0016036">
    <property type="term" value="P:cellular response to phosphate starvation"/>
    <property type="evidence" value="ECO:0007669"/>
    <property type="project" value="TreeGrafter"/>
</dbReference>
<evidence type="ECO:0000256" key="5">
    <source>
        <dbReference type="ARBA" id="ARBA00022777"/>
    </source>
</evidence>
<feature type="domain" description="Histidine kinase" evidence="9">
    <location>
        <begin position="534"/>
        <end position="745"/>
    </location>
</feature>
<keyword evidence="7" id="KW-0472">Membrane</keyword>
<dbReference type="SUPFAM" id="SSF47384">
    <property type="entry name" value="Homodimeric domain of signal transducing histidine kinase"/>
    <property type="match status" value="1"/>
</dbReference>
<evidence type="ECO:0000256" key="2">
    <source>
        <dbReference type="ARBA" id="ARBA00012438"/>
    </source>
</evidence>
<gene>
    <name evidence="10" type="ORF">SAMN04487996_116122</name>
</gene>
<keyword evidence="7" id="KW-1133">Transmembrane helix</keyword>
<organism evidence="10 11">
    <name type="scientific">Dyadobacter soli</name>
    <dbReference type="NCBI Taxonomy" id="659014"/>
    <lineage>
        <taxon>Bacteria</taxon>
        <taxon>Pseudomonadati</taxon>
        <taxon>Bacteroidota</taxon>
        <taxon>Cytophagia</taxon>
        <taxon>Cytophagales</taxon>
        <taxon>Spirosomataceae</taxon>
        <taxon>Dyadobacter</taxon>
    </lineage>
</organism>
<keyword evidence="7" id="KW-0812">Transmembrane</keyword>
<keyword evidence="6" id="KW-0902">Two-component regulatory system</keyword>
<dbReference type="PANTHER" id="PTHR45453:SF1">
    <property type="entry name" value="PHOSPHATE REGULON SENSOR PROTEIN PHOR"/>
    <property type="match status" value="1"/>
</dbReference>
<keyword evidence="3" id="KW-0597">Phosphoprotein</keyword>
<dbReference type="InterPro" id="IPR036890">
    <property type="entry name" value="HATPase_C_sf"/>
</dbReference>
<sequence>MYSTRRSITRQVKAILSVCLLFLTHTVISQQKHPTQHFTTANGLPHNSVNDLSVDSKGFVWLATEGGLTRFDGRNFLVIEKSHTGTGTNRVSAISPGLRNARNPSQLDVAYVSFATGARANIIDGHVRPVGDEVQLRDEKIHSLRARQYYDFINGLPERWGRTIRPGQSTMVAGNFGDGEFYLCSPTTVAYYRGWEKRYQLLNKTTDRLSYITLGGRLYYLNPDRSFTQIYDNQRSSFPMKGDITRNEHYAKSTAPVKLFWNNKTAQAFFYIDSQVFELVQEPDGTLTTQLLVADFNLDSESVDIIYHDRSNGEVFLASGKNGLFMMGEAGGERPGVSSAQVPSLPDGDFVVEKVVAGDKTIEPDSDTIRLSKSDNFKVYLSAPHFGDRGNLQMTYALAEPDQEYSTLEWQKIKEDRGDITIHYASVPSGLHKLIIRRHAGTGTSTYTSREMILVAPRAWYEDRWLLGLASVFALAVVLLIWRTRYVQIAQRNRWLEMQVSARTDELRQTLLTLEASRADLLQQYQLQSRLLTSMAHDLRSPLSSAVLVTGEVGRLIGRQETEKAAQLNGHLEDAIRLIKQSTDELLTYMKVQVYRTEVKMEEVALAGIIDKSFHLYAKSGRVNANAFRNHVPKNVTVSTNPQLLDIIIRNLTDNANKYTENGTITADWYRDDDSTSLSIRDTGAGLPAAIVEWFRHDESLPAPDNFNGLGLVIVKELAPFAMIRLSIQNEDDGTKVTLTFTNAKPFDLKNSNGLPASHLVENG</sequence>
<dbReference type="Gene3D" id="2.130.10.10">
    <property type="entry name" value="YVTN repeat-like/Quinoprotein amine dehydrogenase"/>
    <property type="match status" value="1"/>
</dbReference>
<dbReference type="PANTHER" id="PTHR45453">
    <property type="entry name" value="PHOSPHATE REGULON SENSOR PROTEIN PHOR"/>
    <property type="match status" value="1"/>
</dbReference>
<dbReference type="PROSITE" id="PS50109">
    <property type="entry name" value="HIS_KIN"/>
    <property type="match status" value="1"/>
</dbReference>
<dbReference type="InterPro" id="IPR050351">
    <property type="entry name" value="BphY/WalK/GraS-like"/>
</dbReference>
<dbReference type="InterPro" id="IPR015943">
    <property type="entry name" value="WD40/YVTN_repeat-like_dom_sf"/>
</dbReference>
<feature type="signal peptide" evidence="8">
    <location>
        <begin position="1"/>
        <end position="29"/>
    </location>
</feature>
<evidence type="ECO:0000256" key="8">
    <source>
        <dbReference type="SAM" id="SignalP"/>
    </source>
</evidence>
<dbReference type="Gene3D" id="3.30.565.10">
    <property type="entry name" value="Histidine kinase-like ATPase, C-terminal domain"/>
    <property type="match status" value="1"/>
</dbReference>
<dbReference type="STRING" id="659014.SAMN04487996_116122"/>
<dbReference type="Pfam" id="PF02518">
    <property type="entry name" value="HATPase_c"/>
    <property type="match status" value="1"/>
</dbReference>
<dbReference type="AlphaFoldDB" id="A0A1G7SJF3"/>
<protein>
    <recommendedName>
        <fullName evidence="2">histidine kinase</fullName>
        <ecNumber evidence="2">2.7.13.3</ecNumber>
    </recommendedName>
</protein>
<evidence type="ECO:0000256" key="4">
    <source>
        <dbReference type="ARBA" id="ARBA00022679"/>
    </source>
</evidence>
<dbReference type="EMBL" id="FNAN01000016">
    <property type="protein sequence ID" value="SDG23022.1"/>
    <property type="molecule type" value="Genomic_DNA"/>
</dbReference>
<keyword evidence="5 10" id="KW-0418">Kinase</keyword>
<evidence type="ECO:0000313" key="11">
    <source>
        <dbReference type="Proteomes" id="UP000198748"/>
    </source>
</evidence>
<name>A0A1G7SJF3_9BACT</name>
<reference evidence="11" key="1">
    <citation type="submission" date="2016-10" db="EMBL/GenBank/DDBJ databases">
        <authorList>
            <person name="Varghese N."/>
            <person name="Submissions S."/>
        </authorList>
    </citation>
    <scope>NUCLEOTIDE SEQUENCE [LARGE SCALE GENOMIC DNA]</scope>
    <source>
        <strain evidence="11">DSM 25329</strain>
    </source>
</reference>
<feature type="chain" id="PRO_5011781253" description="histidine kinase" evidence="8">
    <location>
        <begin position="30"/>
        <end position="764"/>
    </location>
</feature>
<evidence type="ECO:0000313" key="10">
    <source>
        <dbReference type="EMBL" id="SDG23022.1"/>
    </source>
</evidence>
<evidence type="ECO:0000256" key="3">
    <source>
        <dbReference type="ARBA" id="ARBA00022553"/>
    </source>
</evidence>
<dbReference type="EC" id="2.7.13.3" evidence="2"/>
<dbReference type="InterPro" id="IPR005467">
    <property type="entry name" value="His_kinase_dom"/>
</dbReference>
<feature type="transmembrane region" description="Helical" evidence="7">
    <location>
        <begin position="465"/>
        <end position="482"/>
    </location>
</feature>
<dbReference type="RefSeq" id="WP_090155682.1">
    <property type="nucleotide sequence ID" value="NZ_FNAN01000016.1"/>
</dbReference>
<dbReference type="GO" id="GO:0000155">
    <property type="term" value="F:phosphorelay sensor kinase activity"/>
    <property type="evidence" value="ECO:0007669"/>
    <property type="project" value="InterPro"/>
</dbReference>
<dbReference type="InterPro" id="IPR036097">
    <property type="entry name" value="HisK_dim/P_sf"/>
</dbReference>
<dbReference type="InterPro" id="IPR003594">
    <property type="entry name" value="HATPase_dom"/>
</dbReference>
<keyword evidence="4" id="KW-0808">Transferase</keyword>
<dbReference type="GO" id="GO:0004721">
    <property type="term" value="F:phosphoprotein phosphatase activity"/>
    <property type="evidence" value="ECO:0007669"/>
    <property type="project" value="TreeGrafter"/>
</dbReference>
<evidence type="ECO:0000256" key="7">
    <source>
        <dbReference type="SAM" id="Phobius"/>
    </source>
</evidence>
<comment type="catalytic activity">
    <reaction evidence="1">
        <text>ATP + protein L-histidine = ADP + protein N-phospho-L-histidine.</text>
        <dbReference type="EC" id="2.7.13.3"/>
    </reaction>
</comment>
<keyword evidence="11" id="KW-1185">Reference proteome</keyword>
<evidence type="ECO:0000259" key="9">
    <source>
        <dbReference type="PROSITE" id="PS50109"/>
    </source>
</evidence>
<dbReference type="Proteomes" id="UP000198748">
    <property type="component" value="Unassembled WGS sequence"/>
</dbReference>
<keyword evidence="8" id="KW-0732">Signal</keyword>
<dbReference type="Gene3D" id="1.10.287.130">
    <property type="match status" value="1"/>
</dbReference>
<evidence type="ECO:0000256" key="1">
    <source>
        <dbReference type="ARBA" id="ARBA00000085"/>
    </source>
</evidence>